<evidence type="ECO:0000256" key="1">
    <source>
        <dbReference type="SAM" id="SignalP"/>
    </source>
</evidence>
<feature type="chain" id="PRO_5003405159" description="CUB-like domain-containing protein" evidence="1">
    <location>
        <begin position="20"/>
        <end position="344"/>
    </location>
</feature>
<proteinExistence type="predicted"/>
<dbReference type="AlphaFoldDB" id="G0N5B1"/>
<dbReference type="eggNOG" id="ENOG502R0YW">
    <property type="taxonomic scope" value="Eukaryota"/>
</dbReference>
<dbReference type="PANTHER" id="PTHR47155">
    <property type="entry name" value="DOWNSTREAM OF DAF-16 (REGULATED BY DAF-16)-RELATED"/>
    <property type="match status" value="1"/>
</dbReference>
<evidence type="ECO:0000313" key="3">
    <source>
        <dbReference type="EMBL" id="EGT52983.1"/>
    </source>
</evidence>
<evidence type="ECO:0000313" key="4">
    <source>
        <dbReference type="Proteomes" id="UP000008068"/>
    </source>
</evidence>
<dbReference type="Pfam" id="PF02408">
    <property type="entry name" value="CUB_2"/>
    <property type="match status" value="1"/>
</dbReference>
<sequence>MYSKLTFVLLATVFATCLGAYTCRTGTVVNRPVNNQPYTFPINWDDNQTAPALAAGQDCSWVVTIPQGYYAKLIISGDLTDSVGYIQMVDTNGNVQKTKHENKNPYFFPSPKFTLIVDNQAAATFAFKVVWAPFPVGTSFEALVDLYAKVVDVTKEVFAGKLDCSNSCSMFSFPVDTISFFNLRSVLVFSGLGYNGTYLTSLYQMYKNPMQWIGPPTILYIVNLQASGADDKLLVQSSAFTSDIKLYEELNCIPSSTCTIPLNNGPGKSGLVYAGNQNQTLTDIFMDKTATLTVYYGSQTHFALYKTYQGSTIQKMLPLTFKGGFMTNYIISAGKSIFTFSLSG</sequence>
<dbReference type="EMBL" id="GL379839">
    <property type="protein sequence ID" value="EGT52983.1"/>
    <property type="molecule type" value="Genomic_DNA"/>
</dbReference>
<dbReference type="Proteomes" id="UP000008068">
    <property type="component" value="Unassembled WGS sequence"/>
</dbReference>
<feature type="domain" description="CUB-like" evidence="2">
    <location>
        <begin position="20"/>
        <end position="135"/>
    </location>
</feature>
<organism evidence="4">
    <name type="scientific">Caenorhabditis brenneri</name>
    <name type="common">Nematode worm</name>
    <dbReference type="NCBI Taxonomy" id="135651"/>
    <lineage>
        <taxon>Eukaryota</taxon>
        <taxon>Metazoa</taxon>
        <taxon>Ecdysozoa</taxon>
        <taxon>Nematoda</taxon>
        <taxon>Chromadorea</taxon>
        <taxon>Rhabditida</taxon>
        <taxon>Rhabditina</taxon>
        <taxon>Rhabditomorpha</taxon>
        <taxon>Rhabditoidea</taxon>
        <taxon>Rhabditidae</taxon>
        <taxon>Peloderinae</taxon>
        <taxon>Caenorhabditis</taxon>
    </lineage>
</organism>
<reference evidence="4" key="1">
    <citation type="submission" date="2011-07" db="EMBL/GenBank/DDBJ databases">
        <authorList>
            <consortium name="Caenorhabditis brenneri Sequencing and Analysis Consortium"/>
            <person name="Wilson R.K."/>
        </authorList>
    </citation>
    <scope>NUCLEOTIDE SEQUENCE [LARGE SCALE GENOMIC DNA]</scope>
    <source>
        <strain evidence="4">PB2801</strain>
    </source>
</reference>
<dbReference type="InParanoid" id="G0N5B1"/>
<name>G0N5B1_CAEBE</name>
<accession>G0N5B1</accession>
<keyword evidence="1" id="KW-0732">Signal</keyword>
<keyword evidence="4" id="KW-1185">Reference proteome</keyword>
<protein>
    <recommendedName>
        <fullName evidence="2">CUB-like domain-containing protein</fullName>
    </recommendedName>
</protein>
<dbReference type="FunCoup" id="G0N5B1">
    <property type="interactions" value="1994"/>
</dbReference>
<dbReference type="PANTHER" id="PTHR47155:SF3">
    <property type="entry name" value="CUB-LIKE DOMAIN-CONTAINING PROTEIN"/>
    <property type="match status" value="1"/>
</dbReference>
<dbReference type="InterPro" id="IPR003366">
    <property type="entry name" value="CUB-like_dom"/>
</dbReference>
<dbReference type="OrthoDB" id="5805298at2759"/>
<dbReference type="HOGENOM" id="CLU_025754_1_0_1"/>
<evidence type="ECO:0000259" key="2">
    <source>
        <dbReference type="Pfam" id="PF02408"/>
    </source>
</evidence>
<feature type="signal peptide" evidence="1">
    <location>
        <begin position="1"/>
        <end position="19"/>
    </location>
</feature>
<gene>
    <name evidence="3" type="ORF">CAEBREN_20316</name>
</gene>